<proteinExistence type="predicted"/>
<comment type="caution">
    <text evidence="1">The sequence shown here is derived from an EMBL/GenBank/DDBJ whole genome shotgun (WGS) entry which is preliminary data.</text>
</comment>
<protein>
    <submittedName>
        <fullName evidence="1">Uncharacterized protein</fullName>
    </submittedName>
</protein>
<evidence type="ECO:0000313" key="1">
    <source>
        <dbReference type="EMBL" id="KAJ8644648.1"/>
    </source>
</evidence>
<dbReference type="Proteomes" id="UP001234297">
    <property type="component" value="Chromosome 2"/>
</dbReference>
<evidence type="ECO:0000313" key="2">
    <source>
        <dbReference type="Proteomes" id="UP001234297"/>
    </source>
</evidence>
<accession>A0ACC2MGA7</accession>
<sequence length="117" mass="12362">MVPHNRATDITTGPTWPEPTNCAQQLHWPPASTLQCTAACCPLGLQCTALASCHCTQQCPALATGRYALHVHSVDRLALCTQLCILLAGPPWGLKWGNYKGSAGGFPKGFLASNSTS</sequence>
<reference evidence="1 2" key="1">
    <citation type="journal article" date="2022" name="Hortic Res">
        <title>A haplotype resolved chromosomal level avocado genome allows analysis of novel avocado genes.</title>
        <authorList>
            <person name="Nath O."/>
            <person name="Fletcher S.J."/>
            <person name="Hayward A."/>
            <person name="Shaw L.M."/>
            <person name="Masouleh A.K."/>
            <person name="Furtado A."/>
            <person name="Henry R.J."/>
            <person name="Mitter N."/>
        </authorList>
    </citation>
    <scope>NUCLEOTIDE SEQUENCE [LARGE SCALE GENOMIC DNA]</scope>
    <source>
        <strain evidence="2">cv. Hass</strain>
    </source>
</reference>
<keyword evidence="2" id="KW-1185">Reference proteome</keyword>
<dbReference type="EMBL" id="CM056810">
    <property type="protein sequence ID" value="KAJ8644648.1"/>
    <property type="molecule type" value="Genomic_DNA"/>
</dbReference>
<name>A0ACC2MGA7_PERAE</name>
<organism evidence="1 2">
    <name type="scientific">Persea americana</name>
    <name type="common">Avocado</name>
    <dbReference type="NCBI Taxonomy" id="3435"/>
    <lineage>
        <taxon>Eukaryota</taxon>
        <taxon>Viridiplantae</taxon>
        <taxon>Streptophyta</taxon>
        <taxon>Embryophyta</taxon>
        <taxon>Tracheophyta</taxon>
        <taxon>Spermatophyta</taxon>
        <taxon>Magnoliopsida</taxon>
        <taxon>Magnoliidae</taxon>
        <taxon>Laurales</taxon>
        <taxon>Lauraceae</taxon>
        <taxon>Persea</taxon>
    </lineage>
</organism>
<gene>
    <name evidence="1" type="ORF">MRB53_006396</name>
</gene>